<dbReference type="EMBL" id="VCKW01000373">
    <property type="protein sequence ID" value="TMQ89773.1"/>
    <property type="molecule type" value="Genomic_DNA"/>
</dbReference>
<dbReference type="Proteomes" id="UP000309174">
    <property type="component" value="Unassembled WGS sequence"/>
</dbReference>
<gene>
    <name evidence="1" type="ORF">ETD83_38445</name>
</gene>
<feature type="non-terminal residue" evidence="1">
    <location>
        <position position="184"/>
    </location>
</feature>
<evidence type="ECO:0000313" key="1">
    <source>
        <dbReference type="EMBL" id="TMQ89773.1"/>
    </source>
</evidence>
<keyword evidence="1" id="KW-0238">DNA-binding</keyword>
<dbReference type="InterPro" id="IPR009351">
    <property type="entry name" value="AlkZ-like"/>
</dbReference>
<name>A0A5C4IZN6_9ACTN</name>
<dbReference type="OrthoDB" id="9148135at2"/>
<reference evidence="1 2" key="1">
    <citation type="submission" date="2019-05" db="EMBL/GenBank/DDBJ databases">
        <title>Draft genome sequence of Actinomadura sp. 14C53.</title>
        <authorList>
            <person name="Saricaoglu S."/>
            <person name="Isik K."/>
        </authorList>
    </citation>
    <scope>NUCLEOTIDE SEQUENCE [LARGE SCALE GENOMIC DNA]</scope>
    <source>
        <strain evidence="1 2">14C53</strain>
    </source>
</reference>
<dbReference type="GO" id="GO:0003677">
    <property type="term" value="F:DNA binding"/>
    <property type="evidence" value="ECO:0007669"/>
    <property type="project" value="UniProtKB-KW"/>
</dbReference>
<organism evidence="1 2">
    <name type="scientific">Actinomadura soli</name>
    <dbReference type="NCBI Taxonomy" id="2508997"/>
    <lineage>
        <taxon>Bacteria</taxon>
        <taxon>Bacillati</taxon>
        <taxon>Actinomycetota</taxon>
        <taxon>Actinomycetes</taxon>
        <taxon>Streptosporangiales</taxon>
        <taxon>Thermomonosporaceae</taxon>
        <taxon>Actinomadura</taxon>
    </lineage>
</organism>
<dbReference type="AlphaFoldDB" id="A0A5C4IZN6"/>
<dbReference type="RefSeq" id="WP_138650111.1">
    <property type="nucleotide sequence ID" value="NZ_VCKW01000373.1"/>
</dbReference>
<evidence type="ECO:0000313" key="2">
    <source>
        <dbReference type="Proteomes" id="UP000309174"/>
    </source>
</evidence>
<comment type="caution">
    <text evidence="1">The sequence shown here is derived from an EMBL/GenBank/DDBJ whole genome shotgun (WGS) entry which is preliminary data.</text>
</comment>
<protein>
    <submittedName>
        <fullName evidence="1">Winged helix DNA-binding domain-containing protein</fullName>
    </submittedName>
</protein>
<proteinExistence type="predicted"/>
<accession>A0A5C4IZN6</accession>
<sequence length="184" mass="19152">MDTAVSRAQVVAFRYAAHDLDPAAPGNGGTVLATGLQDYPPGRSATLALRLRTSAPPPSVLVHSIRGAMHLHHAADLPRLAAALRIEDVRDLPPQSIGPFGAELAGHGIAFGSALDEIAAAMRAAVVPDGRSLTKGELSGTVSPEVDRRLTPWCEGCGAAHVHDQLFRHATLQAGLAIEVDPTT</sequence>
<keyword evidence="2" id="KW-1185">Reference proteome</keyword>
<dbReference type="Pfam" id="PF06224">
    <property type="entry name" value="AlkZ-like"/>
    <property type="match status" value="1"/>
</dbReference>